<evidence type="ECO:0000256" key="1">
    <source>
        <dbReference type="SAM" id="Phobius"/>
    </source>
</evidence>
<comment type="caution">
    <text evidence="2">The sequence shown here is derived from an EMBL/GenBank/DDBJ whole genome shotgun (WGS) entry which is preliminary data.</text>
</comment>
<evidence type="ECO:0008006" key="4">
    <source>
        <dbReference type="Google" id="ProtNLM"/>
    </source>
</evidence>
<sequence length="271" mass="29559">MRWLGLAGPPLLAVVLALATNLASDTFPPSFQAAAWPALAVLAAIAVWLEITRQRAAGRAAADDRMRGAADALAEAVKHQWTREAGLRGLHGPWVLPQPWTTTGRPVSPPAVNVLGRDRPEAPERLPLWRRLVLRSRAAPAAPAARGEIDELVSTVLDLPNRQVVVLGRPGAGKSVLAIQFTLALLARRERERRLPVPVLLSVSSWRAGEEELLDWARNQLRADYPELGVDLVDEPGWSSSYWTAWTSCPKPSTPRRSCGSTRRRAAGHCC</sequence>
<evidence type="ECO:0000313" key="2">
    <source>
        <dbReference type="EMBL" id="GAA3690555.1"/>
    </source>
</evidence>
<dbReference type="EMBL" id="BAABBE010000097">
    <property type="protein sequence ID" value="GAA3690555.1"/>
    <property type="molecule type" value="Genomic_DNA"/>
</dbReference>
<organism evidence="2 3">
    <name type="scientific">Lentzea roselyniae</name>
    <dbReference type="NCBI Taxonomy" id="531940"/>
    <lineage>
        <taxon>Bacteria</taxon>
        <taxon>Bacillati</taxon>
        <taxon>Actinomycetota</taxon>
        <taxon>Actinomycetes</taxon>
        <taxon>Pseudonocardiales</taxon>
        <taxon>Pseudonocardiaceae</taxon>
        <taxon>Lentzea</taxon>
    </lineage>
</organism>
<dbReference type="Proteomes" id="UP001500711">
    <property type="component" value="Unassembled WGS sequence"/>
</dbReference>
<keyword evidence="1" id="KW-1133">Transmembrane helix</keyword>
<gene>
    <name evidence="2" type="ORF">GCM10022267_91230</name>
</gene>
<keyword evidence="3" id="KW-1185">Reference proteome</keyword>
<dbReference type="Gene3D" id="3.40.50.300">
    <property type="entry name" value="P-loop containing nucleotide triphosphate hydrolases"/>
    <property type="match status" value="1"/>
</dbReference>
<evidence type="ECO:0000313" key="3">
    <source>
        <dbReference type="Proteomes" id="UP001500711"/>
    </source>
</evidence>
<feature type="transmembrane region" description="Helical" evidence="1">
    <location>
        <begin position="33"/>
        <end position="51"/>
    </location>
</feature>
<proteinExistence type="predicted"/>
<protein>
    <recommendedName>
        <fullName evidence="4">NACHT domain-containing protein</fullName>
    </recommendedName>
</protein>
<name>A0ABP7CH84_9PSEU</name>
<reference evidence="3" key="1">
    <citation type="journal article" date="2019" name="Int. J. Syst. Evol. Microbiol.">
        <title>The Global Catalogue of Microorganisms (GCM) 10K type strain sequencing project: providing services to taxonomists for standard genome sequencing and annotation.</title>
        <authorList>
            <consortium name="The Broad Institute Genomics Platform"/>
            <consortium name="The Broad Institute Genome Sequencing Center for Infectious Disease"/>
            <person name="Wu L."/>
            <person name="Ma J."/>
        </authorList>
    </citation>
    <scope>NUCLEOTIDE SEQUENCE [LARGE SCALE GENOMIC DNA]</scope>
    <source>
        <strain evidence="3">JCM 17494</strain>
    </source>
</reference>
<accession>A0ABP7CH84</accession>
<keyword evidence="1" id="KW-0812">Transmembrane</keyword>
<dbReference type="RefSeq" id="WP_346137373.1">
    <property type="nucleotide sequence ID" value="NZ_BAABBE010000097.1"/>
</dbReference>
<keyword evidence="1" id="KW-0472">Membrane</keyword>
<dbReference type="InterPro" id="IPR027417">
    <property type="entry name" value="P-loop_NTPase"/>
</dbReference>